<dbReference type="RefSeq" id="WP_013484321.1">
    <property type="nucleotide sequence ID" value="NC_014828.1"/>
</dbReference>
<keyword evidence="4 7" id="KW-0560">Oxidoreductase</keyword>
<dbReference type="GO" id="GO:0004791">
    <property type="term" value="F:thioredoxin-disulfide reductase (NADPH) activity"/>
    <property type="evidence" value="ECO:0007669"/>
    <property type="project" value="UniProtKB-UniRule"/>
</dbReference>
<dbReference type="EMBL" id="CP002400">
    <property type="protein sequence ID" value="ADU25940.1"/>
    <property type="molecule type" value="Genomic_DNA"/>
</dbReference>
<dbReference type="InterPro" id="IPR050097">
    <property type="entry name" value="Ferredoxin-NADP_redctase_2"/>
</dbReference>
<dbReference type="SUPFAM" id="SSF51905">
    <property type="entry name" value="FAD/NAD(P)-binding domain"/>
    <property type="match status" value="1"/>
</dbReference>
<dbReference type="PRINTS" id="PR00469">
    <property type="entry name" value="PNDRDTASEII"/>
</dbReference>
<keyword evidence="2 7" id="KW-0285">Flavoprotein</keyword>
<feature type="domain" description="FAD/NAD(P)-binding" evidence="9">
    <location>
        <begin position="3"/>
        <end position="288"/>
    </location>
</feature>
<keyword evidence="8" id="KW-0521">NADP</keyword>
<evidence type="ECO:0000256" key="2">
    <source>
        <dbReference type="ARBA" id="ARBA00022630"/>
    </source>
</evidence>
<evidence type="ECO:0000313" key="10">
    <source>
        <dbReference type="EMBL" id="ADU25940.1"/>
    </source>
</evidence>
<dbReference type="InterPro" id="IPR023753">
    <property type="entry name" value="FAD/NAD-binding_dom"/>
</dbReference>
<name>E6U808_ETHHY</name>
<keyword evidence="11" id="KW-1185">Reference proteome</keyword>
<dbReference type="HOGENOM" id="CLU_031864_5_3_9"/>
<dbReference type="Pfam" id="PF07992">
    <property type="entry name" value="Pyr_redox_2"/>
    <property type="match status" value="1"/>
</dbReference>
<dbReference type="PANTHER" id="PTHR48105">
    <property type="entry name" value="THIOREDOXIN REDUCTASE 1-RELATED-RELATED"/>
    <property type="match status" value="1"/>
</dbReference>
<dbReference type="GO" id="GO:0019430">
    <property type="term" value="P:removal of superoxide radicals"/>
    <property type="evidence" value="ECO:0007669"/>
    <property type="project" value="UniProtKB-UniRule"/>
</dbReference>
<dbReference type="PROSITE" id="PS00573">
    <property type="entry name" value="PYRIDINE_REDOX_2"/>
    <property type="match status" value="1"/>
</dbReference>
<evidence type="ECO:0000256" key="6">
    <source>
        <dbReference type="ARBA" id="ARBA00023284"/>
    </source>
</evidence>
<comment type="catalytic activity">
    <reaction evidence="7">
        <text>[thioredoxin]-dithiol + NADP(+) = [thioredoxin]-disulfide + NADPH + H(+)</text>
        <dbReference type="Rhea" id="RHEA:20345"/>
        <dbReference type="Rhea" id="RHEA-COMP:10698"/>
        <dbReference type="Rhea" id="RHEA-COMP:10700"/>
        <dbReference type="ChEBI" id="CHEBI:15378"/>
        <dbReference type="ChEBI" id="CHEBI:29950"/>
        <dbReference type="ChEBI" id="CHEBI:50058"/>
        <dbReference type="ChEBI" id="CHEBI:57783"/>
        <dbReference type="ChEBI" id="CHEBI:58349"/>
        <dbReference type="EC" id="1.8.1.9"/>
    </reaction>
</comment>
<dbReference type="InterPro" id="IPR005982">
    <property type="entry name" value="Thioredox_Rdtase"/>
</dbReference>
<dbReference type="InterPro" id="IPR036188">
    <property type="entry name" value="FAD/NAD-bd_sf"/>
</dbReference>
<protein>
    <recommendedName>
        <fullName evidence="7">Thioredoxin reductase</fullName>
        <ecNumber evidence="7">1.8.1.9</ecNumber>
    </recommendedName>
</protein>
<dbReference type="Proteomes" id="UP000001551">
    <property type="component" value="Chromosome"/>
</dbReference>
<evidence type="ECO:0000256" key="4">
    <source>
        <dbReference type="ARBA" id="ARBA00023002"/>
    </source>
</evidence>
<gene>
    <name evidence="10" type="ordered locus">Ethha_0354</name>
</gene>
<proteinExistence type="inferred from homology"/>
<dbReference type="eggNOG" id="COG0492">
    <property type="taxonomic scope" value="Bacteria"/>
</dbReference>
<comment type="similarity">
    <text evidence="1 7">Belongs to the class-II pyridine nucleotide-disulfide oxidoreductase family.</text>
</comment>
<dbReference type="STRING" id="663278.Ethha_0354"/>
<dbReference type="Gene3D" id="3.50.50.60">
    <property type="entry name" value="FAD/NAD(P)-binding domain"/>
    <property type="match status" value="2"/>
</dbReference>
<dbReference type="InterPro" id="IPR008255">
    <property type="entry name" value="Pyr_nucl-diS_OxRdtase_2_AS"/>
</dbReference>
<evidence type="ECO:0000259" key="9">
    <source>
        <dbReference type="Pfam" id="PF07992"/>
    </source>
</evidence>
<dbReference type="PRINTS" id="PR00368">
    <property type="entry name" value="FADPNR"/>
</dbReference>
<evidence type="ECO:0000256" key="8">
    <source>
        <dbReference type="RuleBase" id="RU003881"/>
    </source>
</evidence>
<sequence length="300" mass="31682">MVDVLIVGGGPAGITAAVYAARAGLSTMILERMGVGGQAATTYEIENWPGNTLISGFDFSSNLEKHAKAVGSQLVYGDVTEFELGGKVKKVHTAKETYEARAVVLAMGAERRLLGAAGEKEFTGRGVSYCATCDGNFFRQKAVAVVGGGNSAVEDAIYLANICEKVSIIHRRDQFRAEGYLQRKLDGLSNVEKIFDTGVERIEGENAVTGLALKNSKTGETRELPVAGVFIAVGTRPRTELLADVLPLDKGGYVDADESCITPLPGVFVAGDIRQKALRQLVTAAADGANAANAAIHYLN</sequence>
<keyword evidence="3 7" id="KW-0274">FAD</keyword>
<evidence type="ECO:0000256" key="3">
    <source>
        <dbReference type="ARBA" id="ARBA00022827"/>
    </source>
</evidence>
<comment type="subunit">
    <text evidence="7">Homodimer.</text>
</comment>
<evidence type="ECO:0000256" key="7">
    <source>
        <dbReference type="RuleBase" id="RU003880"/>
    </source>
</evidence>
<comment type="cofactor">
    <cofactor evidence="8">
        <name>FAD</name>
        <dbReference type="ChEBI" id="CHEBI:57692"/>
    </cofactor>
    <text evidence="8">Binds 1 FAD per subunit.</text>
</comment>
<organism evidence="10 11">
    <name type="scientific">Ethanoligenens harbinense (strain DSM 18485 / JCM 12961 / CGMCC 1.5033 / YUAN-3)</name>
    <dbReference type="NCBI Taxonomy" id="663278"/>
    <lineage>
        <taxon>Bacteria</taxon>
        <taxon>Bacillati</taxon>
        <taxon>Bacillota</taxon>
        <taxon>Clostridia</taxon>
        <taxon>Eubacteriales</taxon>
        <taxon>Oscillospiraceae</taxon>
        <taxon>Ethanoligenens</taxon>
    </lineage>
</organism>
<dbReference type="EC" id="1.8.1.9" evidence="7"/>
<accession>E6U808</accession>
<keyword evidence="5" id="KW-1015">Disulfide bond</keyword>
<dbReference type="NCBIfam" id="TIGR01292">
    <property type="entry name" value="TRX_reduct"/>
    <property type="match status" value="1"/>
</dbReference>
<evidence type="ECO:0000256" key="5">
    <source>
        <dbReference type="ARBA" id="ARBA00023157"/>
    </source>
</evidence>
<dbReference type="GO" id="GO:0005737">
    <property type="term" value="C:cytoplasm"/>
    <property type="evidence" value="ECO:0007669"/>
    <property type="project" value="InterPro"/>
</dbReference>
<reference evidence="10 11" key="1">
    <citation type="submission" date="2010-12" db="EMBL/GenBank/DDBJ databases">
        <title>Complete sequence of Ethanoligenens harbinense YUAN-3.</title>
        <authorList>
            <person name="Lucas S."/>
            <person name="Copeland A."/>
            <person name="Lapidus A."/>
            <person name="Cheng J.-F."/>
            <person name="Bruce D."/>
            <person name="Goodwin L."/>
            <person name="Pitluck S."/>
            <person name="Chertkov O."/>
            <person name="Misra M."/>
            <person name="Detter J.C."/>
            <person name="Han C."/>
            <person name="Tapia R."/>
            <person name="Land M."/>
            <person name="Hauser L."/>
            <person name="Jeffries C."/>
            <person name="Kyrpides N."/>
            <person name="Ivanova N."/>
            <person name="Mikhailova N."/>
            <person name="Wang A."/>
            <person name="Mouttaki H."/>
            <person name="He Z."/>
            <person name="Zhou J."/>
            <person name="Hemme C.L."/>
            <person name="Woyke T."/>
        </authorList>
    </citation>
    <scope>NUCLEOTIDE SEQUENCE [LARGE SCALE GENOMIC DNA]</scope>
    <source>
        <strain evidence="11">DSM 18485 / JCM 12961 / CGMCC 1.5033 / YUAN-3</strain>
    </source>
</reference>
<dbReference type="KEGG" id="eha:Ethha_0354"/>
<evidence type="ECO:0000256" key="1">
    <source>
        <dbReference type="ARBA" id="ARBA00009333"/>
    </source>
</evidence>
<keyword evidence="6 7" id="KW-0676">Redox-active center</keyword>
<evidence type="ECO:0000313" key="11">
    <source>
        <dbReference type="Proteomes" id="UP000001551"/>
    </source>
</evidence>
<dbReference type="AlphaFoldDB" id="E6U808"/>